<dbReference type="OMA" id="VEHRTYR"/>
<reference evidence="3" key="2">
    <citation type="journal article" date="2017" name="Sci. Adv.">
        <title>A tail of two voltages: Proteomic comparison of the three electric organs of the electric eel.</title>
        <authorList>
            <person name="Traeger L.L."/>
            <person name="Sabat G."/>
            <person name="Barrett-Wilt G.A."/>
            <person name="Wells G.B."/>
            <person name="Sussman M.R."/>
        </authorList>
    </citation>
    <scope>NUCLEOTIDE SEQUENCE [LARGE SCALE GENOMIC DNA]</scope>
</reference>
<dbReference type="Ensembl" id="ENSEEET00000048819.2">
    <property type="protein sequence ID" value="ENSEEEP00000048289.2"/>
    <property type="gene ID" value="ENSEEEG00000022741.2"/>
</dbReference>
<dbReference type="Pfam" id="PF15092">
    <property type="entry name" value="UPF0728"/>
    <property type="match status" value="1"/>
</dbReference>
<dbReference type="Proteomes" id="UP000314983">
    <property type="component" value="Chromosome 11"/>
</dbReference>
<proteinExistence type="inferred from homology"/>
<evidence type="ECO:0000313" key="2">
    <source>
        <dbReference type="Ensembl" id="ENSEEEP00000048289.2"/>
    </source>
</evidence>
<evidence type="ECO:0000313" key="3">
    <source>
        <dbReference type="Proteomes" id="UP000314983"/>
    </source>
</evidence>
<reference evidence="2" key="4">
    <citation type="submission" date="2025-08" db="UniProtKB">
        <authorList>
            <consortium name="Ensembl"/>
        </authorList>
    </citation>
    <scope>IDENTIFICATION</scope>
</reference>
<sequence length="97" mass="11154">MTHTSPIIVRYGPYESCGIVEHRTFRLEGLQATLKECGYIWVLEKTSEWNQLELMINGECVYKCNINDLEFGGDGRLDPLCQDAIDTVRSAYQQHQI</sequence>
<accession>A0A4W4HDZ0</accession>
<reference evidence="2" key="3">
    <citation type="submission" date="2020-05" db="EMBL/GenBank/DDBJ databases">
        <title>Electrophorus electricus (electric eel) genome, fEleEle1, primary haplotype.</title>
        <authorList>
            <person name="Myers G."/>
            <person name="Meyer A."/>
            <person name="Fedrigo O."/>
            <person name="Formenti G."/>
            <person name="Rhie A."/>
            <person name="Tracey A."/>
            <person name="Sims Y."/>
            <person name="Jarvis E.D."/>
        </authorList>
    </citation>
    <scope>NUCLEOTIDE SEQUENCE [LARGE SCALE GENOMIC DNA]</scope>
</reference>
<reference evidence="3" key="1">
    <citation type="journal article" date="2014" name="Science">
        <title>Nonhuman genetics. Genomic basis for the convergent evolution of electric organs.</title>
        <authorList>
            <person name="Gallant J.R."/>
            <person name="Traeger L.L."/>
            <person name="Volkening J.D."/>
            <person name="Moffett H."/>
            <person name="Chen P.H."/>
            <person name="Novina C.D."/>
            <person name="Phillips G.N.Jr."/>
            <person name="Anand R."/>
            <person name="Wells G.B."/>
            <person name="Pinch M."/>
            <person name="Guth R."/>
            <person name="Unguez G.A."/>
            <person name="Albert J.S."/>
            <person name="Zakon H.H."/>
            <person name="Samanta M.P."/>
            <person name="Sussman M.R."/>
        </authorList>
    </citation>
    <scope>NUCLEOTIDE SEQUENCE [LARGE SCALE GENOMIC DNA]</scope>
</reference>
<protein>
    <submittedName>
        <fullName evidence="2">Uncharacterized protein</fullName>
    </submittedName>
</protein>
<dbReference type="InterPro" id="IPR027885">
    <property type="entry name" value="UPF0728"/>
</dbReference>
<evidence type="ECO:0000256" key="1">
    <source>
        <dbReference type="ARBA" id="ARBA00009973"/>
    </source>
</evidence>
<gene>
    <name evidence="2" type="primary">C10orf53</name>
</gene>
<comment type="similarity">
    <text evidence="1">Belongs to the UPF0728 family.</text>
</comment>
<dbReference type="PANTHER" id="PTHR28448">
    <property type="entry name" value="UPF0728 PROTEIN C10ORF53"/>
    <property type="match status" value="1"/>
</dbReference>
<keyword evidence="3" id="KW-1185">Reference proteome</keyword>
<dbReference type="PANTHER" id="PTHR28448:SF1">
    <property type="entry name" value="UPF0728 PROTEIN C10ORF53"/>
    <property type="match status" value="1"/>
</dbReference>
<name>A0A4W4HDZ0_ELEEL</name>
<dbReference type="GeneTree" id="ENSGT00390000002871"/>
<dbReference type="AlphaFoldDB" id="A0A4W4HDZ0"/>
<organism evidence="2 3">
    <name type="scientific">Electrophorus electricus</name>
    <name type="common">Electric eel</name>
    <name type="synonym">Gymnotus electricus</name>
    <dbReference type="NCBI Taxonomy" id="8005"/>
    <lineage>
        <taxon>Eukaryota</taxon>
        <taxon>Metazoa</taxon>
        <taxon>Chordata</taxon>
        <taxon>Craniata</taxon>
        <taxon>Vertebrata</taxon>
        <taxon>Euteleostomi</taxon>
        <taxon>Actinopterygii</taxon>
        <taxon>Neopterygii</taxon>
        <taxon>Teleostei</taxon>
        <taxon>Ostariophysi</taxon>
        <taxon>Gymnotiformes</taxon>
        <taxon>Gymnotoidei</taxon>
        <taxon>Gymnotidae</taxon>
        <taxon>Electrophorus</taxon>
    </lineage>
</organism>
<reference evidence="2" key="5">
    <citation type="submission" date="2025-09" db="UniProtKB">
        <authorList>
            <consortium name="Ensembl"/>
        </authorList>
    </citation>
    <scope>IDENTIFICATION</scope>
</reference>